<dbReference type="Pfam" id="PF03022">
    <property type="entry name" value="MRJP"/>
    <property type="match status" value="1"/>
</dbReference>
<dbReference type="PANTHER" id="PTHR10009:SF18">
    <property type="entry name" value="PROTEIN YELLOW-LIKE PROTEIN"/>
    <property type="match status" value="1"/>
</dbReference>
<reference evidence="5 7" key="2">
    <citation type="submission" date="2018-08" db="EMBL/GenBank/DDBJ databases">
        <title>Genomic Encyclopedia of Archaeal and Bacterial Type Strains, Phase II (KMG-II): from individual species to whole genera.</title>
        <authorList>
            <person name="Goeker M."/>
        </authorList>
    </citation>
    <scope>NUCLEOTIDE SEQUENCE [LARGE SCALE GENOMIC DNA]</scope>
    <source>
        <strain evidence="5 7">DSM 2261</strain>
    </source>
</reference>
<evidence type="ECO:0000313" key="5">
    <source>
        <dbReference type="EMBL" id="REG37320.1"/>
    </source>
</evidence>
<dbReference type="Proteomes" id="UP000035579">
    <property type="component" value="Chromosome"/>
</dbReference>
<evidence type="ECO:0000256" key="1">
    <source>
        <dbReference type="ARBA" id="ARBA00004613"/>
    </source>
</evidence>
<feature type="chain" id="PRO_5041915423" evidence="3">
    <location>
        <begin position="23"/>
        <end position="354"/>
    </location>
</feature>
<reference evidence="4 6" key="1">
    <citation type="submission" date="2015-05" db="EMBL/GenBank/DDBJ databases">
        <title>Genome assembly of Archangium gephyra DSM 2261.</title>
        <authorList>
            <person name="Sharma G."/>
            <person name="Subramanian S."/>
        </authorList>
    </citation>
    <scope>NUCLEOTIDE SEQUENCE [LARGE SCALE GENOMIC DNA]</scope>
    <source>
        <strain evidence="4 6">DSM 2261</strain>
    </source>
</reference>
<sequence length="354" mass="39032">MRPLLLALAALATAACVRNAPAPGTAERAGGNKAPALELVAQSPRQWTGIAVSKDGRIFVNFPRWSEDVPLSVAELKNGQVSAWPDAIWNEWKPGTSEPNHFVAVQSVVIDDQDRLWVVDTGNPWFKGVIATPRLHQFDLSSGRLVRTYSFPPEVSSGDSYLNDVRVDTEREVAYLTDSQAGGLVVLDLKSGGSRKVLKDHPSTHSEVDHLMVLGRRFDRQVQSDGLALTPDRKTLYWSALTGHTLWRMPTEALLDKSLDDKALASRVEKAHTIVAPDGILFDGKGVLWLGGLEDGSIYRYVPGGAYEQVIQDARLLWPDSFAEGPQGWIYVTTTQIHLPPAERGPYGIYRYQP</sequence>
<dbReference type="EMBL" id="QUMU01000001">
    <property type="protein sequence ID" value="REG37320.1"/>
    <property type="molecule type" value="Genomic_DNA"/>
</dbReference>
<feature type="signal peptide" evidence="3">
    <location>
        <begin position="1"/>
        <end position="22"/>
    </location>
</feature>
<keyword evidence="7" id="KW-1185">Reference proteome</keyword>
<evidence type="ECO:0000313" key="7">
    <source>
        <dbReference type="Proteomes" id="UP000256345"/>
    </source>
</evidence>
<comment type="subcellular location">
    <subcellularLocation>
        <location evidence="1">Secreted</location>
    </subcellularLocation>
</comment>
<dbReference type="InterPro" id="IPR011042">
    <property type="entry name" value="6-blade_b-propeller_TolB-like"/>
</dbReference>
<evidence type="ECO:0000256" key="2">
    <source>
        <dbReference type="ARBA" id="ARBA00022525"/>
    </source>
</evidence>
<gene>
    <name evidence="4" type="ORF">AA314_06246</name>
    <name evidence="5" type="ORF">ATI61_101303</name>
</gene>
<accession>A0AAC8TG97</accession>
<dbReference type="PANTHER" id="PTHR10009">
    <property type="entry name" value="PROTEIN YELLOW-RELATED"/>
    <property type="match status" value="1"/>
</dbReference>
<evidence type="ECO:0000313" key="4">
    <source>
        <dbReference type="EMBL" id="AKJ04620.1"/>
    </source>
</evidence>
<keyword evidence="3" id="KW-0732">Signal</keyword>
<dbReference type="Proteomes" id="UP000256345">
    <property type="component" value="Unassembled WGS sequence"/>
</dbReference>
<dbReference type="GO" id="GO:0005576">
    <property type="term" value="C:extracellular region"/>
    <property type="evidence" value="ECO:0007669"/>
    <property type="project" value="UniProtKB-SubCell"/>
</dbReference>
<dbReference type="EMBL" id="CP011509">
    <property type="protein sequence ID" value="AKJ04620.1"/>
    <property type="molecule type" value="Genomic_DNA"/>
</dbReference>
<proteinExistence type="predicted"/>
<keyword evidence="2" id="KW-0964">Secreted</keyword>
<dbReference type="KEGG" id="age:AA314_06246"/>
<name>A0AAC8TG97_9BACT</name>
<dbReference type="AlphaFoldDB" id="A0AAC8TG97"/>
<evidence type="ECO:0000313" key="6">
    <source>
        <dbReference type="Proteomes" id="UP000035579"/>
    </source>
</evidence>
<dbReference type="SUPFAM" id="SSF63829">
    <property type="entry name" value="Calcium-dependent phosphotriesterase"/>
    <property type="match status" value="1"/>
</dbReference>
<organism evidence="4 6">
    <name type="scientific">Archangium gephyra</name>
    <dbReference type="NCBI Taxonomy" id="48"/>
    <lineage>
        <taxon>Bacteria</taxon>
        <taxon>Pseudomonadati</taxon>
        <taxon>Myxococcota</taxon>
        <taxon>Myxococcia</taxon>
        <taxon>Myxococcales</taxon>
        <taxon>Cystobacterineae</taxon>
        <taxon>Archangiaceae</taxon>
        <taxon>Archangium</taxon>
    </lineage>
</organism>
<evidence type="ECO:0000256" key="3">
    <source>
        <dbReference type="SAM" id="SignalP"/>
    </source>
</evidence>
<dbReference type="PROSITE" id="PS51257">
    <property type="entry name" value="PROKAR_LIPOPROTEIN"/>
    <property type="match status" value="1"/>
</dbReference>
<dbReference type="RefSeq" id="WP_047858379.1">
    <property type="nucleotide sequence ID" value="NZ_CP011509.1"/>
</dbReference>
<dbReference type="Gene3D" id="2.120.10.30">
    <property type="entry name" value="TolB, C-terminal domain"/>
    <property type="match status" value="1"/>
</dbReference>
<dbReference type="InterPro" id="IPR017996">
    <property type="entry name" value="MRJP/yellow-related"/>
</dbReference>
<protein>
    <submittedName>
        <fullName evidence="4">Gluconolactonase</fullName>
    </submittedName>
    <submittedName>
        <fullName evidence="5">Sugar lactone lactonase YvrE</fullName>
    </submittedName>
</protein>